<dbReference type="Proteomes" id="UP000677918">
    <property type="component" value="Unassembled WGS sequence"/>
</dbReference>
<accession>A0A8J4M1X6</accession>
<evidence type="ECO:0000256" key="3">
    <source>
        <dbReference type="ARBA" id="ARBA00048505"/>
    </source>
</evidence>
<evidence type="ECO:0000256" key="2">
    <source>
        <dbReference type="ARBA" id="ARBA00034301"/>
    </source>
</evidence>
<gene>
    <name evidence="5" type="ORF">XYCOK13_21090</name>
</gene>
<dbReference type="InterPro" id="IPR001279">
    <property type="entry name" value="Metallo-B-lactamas"/>
</dbReference>
<dbReference type="Gene3D" id="3.60.15.10">
    <property type="entry name" value="Ribonuclease Z/Hydroxyacylglutathione hydrolase-like"/>
    <property type="match status" value="1"/>
</dbReference>
<proteinExistence type="predicted"/>
<comment type="caution">
    <text evidence="5">The sequence shown here is derived from an EMBL/GenBank/DDBJ whole genome shotgun (WGS) entry which is preliminary data.</text>
</comment>
<evidence type="ECO:0000313" key="6">
    <source>
        <dbReference type="Proteomes" id="UP000677918"/>
    </source>
</evidence>
<sequence length="256" mass="28826">MEFRLQMIGTGSAFAKKYYNNNALLMCQDRSLLIDCGITAPMALHEAGRAFQQLDGILVTHLHADHIGGLEEAAFVTKFSGGRKLRLFVPKPLIDPLWEHSLKAGLEDSQFGQDLSGYFDVVPLYEGEEQELLPGIAVEILKTDHIPNKDSYSLLLNGNFFYSADVKFNAELIISMIEEKGCGTVLHDCQLEGRPTVHATLDELLSLPAYVQEKIMLMHYGDNMEDYRDRIGSMSFIRQRAIYHIEKTGRIRALSD</sequence>
<reference evidence="5" key="1">
    <citation type="submission" date="2021-04" db="EMBL/GenBank/DDBJ databases">
        <title>Draft genome sequence of Xylanibacillus composti strain K13.</title>
        <authorList>
            <person name="Uke A."/>
            <person name="Chhe C."/>
            <person name="Baramee S."/>
            <person name="Kosugi A."/>
        </authorList>
    </citation>
    <scope>NUCLEOTIDE SEQUENCE</scope>
    <source>
        <strain evidence="5">K13</strain>
    </source>
</reference>
<dbReference type="EMBL" id="BOVK01000026">
    <property type="protein sequence ID" value="GIQ69285.1"/>
    <property type="molecule type" value="Genomic_DNA"/>
</dbReference>
<comment type="function">
    <text evidence="2">Counteracts the endogenous Pycsar antiviral defense system. Phosphodiesterase that enables metal-dependent hydrolysis of host cyclic nucleotide Pycsar defense signals such as cCMP and cUMP.</text>
</comment>
<dbReference type="AlphaFoldDB" id="A0A8J4M1X6"/>
<dbReference type="InterPro" id="IPR036866">
    <property type="entry name" value="RibonucZ/Hydroxyglut_hydro"/>
</dbReference>
<evidence type="ECO:0000259" key="4">
    <source>
        <dbReference type="SMART" id="SM00849"/>
    </source>
</evidence>
<feature type="domain" description="Metallo-beta-lactamase" evidence="4">
    <location>
        <begin position="19"/>
        <end position="219"/>
    </location>
</feature>
<evidence type="ECO:0000256" key="1">
    <source>
        <dbReference type="ARBA" id="ARBA00034221"/>
    </source>
</evidence>
<name>A0A8J4M1X6_9BACL</name>
<organism evidence="5 6">
    <name type="scientific">Xylanibacillus composti</name>
    <dbReference type="NCBI Taxonomy" id="1572762"/>
    <lineage>
        <taxon>Bacteria</taxon>
        <taxon>Bacillati</taxon>
        <taxon>Bacillota</taxon>
        <taxon>Bacilli</taxon>
        <taxon>Bacillales</taxon>
        <taxon>Paenibacillaceae</taxon>
        <taxon>Xylanibacillus</taxon>
    </lineage>
</organism>
<dbReference type="Pfam" id="PF23023">
    <property type="entry name" value="Anti-Pycsar_Apyc1"/>
    <property type="match status" value="1"/>
</dbReference>
<comment type="catalytic activity">
    <reaction evidence="1">
        <text>3',5'-cyclic CMP + H2O = CMP + H(+)</text>
        <dbReference type="Rhea" id="RHEA:72675"/>
        <dbReference type="ChEBI" id="CHEBI:15377"/>
        <dbReference type="ChEBI" id="CHEBI:15378"/>
        <dbReference type="ChEBI" id="CHEBI:58003"/>
        <dbReference type="ChEBI" id="CHEBI:60377"/>
    </reaction>
    <physiologicalReaction direction="left-to-right" evidence="1">
        <dbReference type="Rhea" id="RHEA:72676"/>
    </physiologicalReaction>
</comment>
<comment type="catalytic activity">
    <reaction evidence="3">
        <text>3',5'-cyclic UMP + H2O = UMP + H(+)</text>
        <dbReference type="Rhea" id="RHEA:70575"/>
        <dbReference type="ChEBI" id="CHEBI:15377"/>
        <dbReference type="ChEBI" id="CHEBI:15378"/>
        <dbReference type="ChEBI" id="CHEBI:57865"/>
        <dbReference type="ChEBI" id="CHEBI:184387"/>
    </reaction>
    <physiologicalReaction direction="left-to-right" evidence="3">
        <dbReference type="Rhea" id="RHEA:70576"/>
    </physiologicalReaction>
</comment>
<evidence type="ECO:0000313" key="5">
    <source>
        <dbReference type="EMBL" id="GIQ69285.1"/>
    </source>
</evidence>
<keyword evidence="6" id="KW-1185">Reference proteome</keyword>
<dbReference type="GO" id="GO:0016787">
    <property type="term" value="F:hydrolase activity"/>
    <property type="evidence" value="ECO:0007669"/>
    <property type="project" value="UniProtKB-KW"/>
</dbReference>
<keyword evidence="5" id="KW-0378">Hydrolase</keyword>
<protein>
    <submittedName>
        <fullName evidence="5">MBL fold hydrolase</fullName>
    </submittedName>
</protein>
<dbReference type="RefSeq" id="WP_213412088.1">
    <property type="nucleotide sequence ID" value="NZ_BOVK01000026.1"/>
</dbReference>
<dbReference type="GO" id="GO:0046872">
    <property type="term" value="F:metal ion binding"/>
    <property type="evidence" value="ECO:0007669"/>
    <property type="project" value="UniProtKB-KW"/>
</dbReference>
<dbReference type="SUPFAM" id="SSF56281">
    <property type="entry name" value="Metallo-hydrolase/oxidoreductase"/>
    <property type="match status" value="1"/>
</dbReference>
<dbReference type="SMART" id="SM00849">
    <property type="entry name" value="Lactamase_B"/>
    <property type="match status" value="1"/>
</dbReference>